<dbReference type="AlphaFoldDB" id="A0A4Y2Q6N9"/>
<gene>
    <name evidence="1" type="ORF">AVEN_123928_1</name>
</gene>
<protein>
    <submittedName>
        <fullName evidence="1">Uncharacterized protein</fullName>
    </submittedName>
</protein>
<keyword evidence="2" id="KW-1185">Reference proteome</keyword>
<reference evidence="1 2" key="1">
    <citation type="journal article" date="2019" name="Sci. Rep.">
        <title>Orb-weaving spider Araneus ventricosus genome elucidates the spidroin gene catalogue.</title>
        <authorList>
            <person name="Kono N."/>
            <person name="Nakamura H."/>
            <person name="Ohtoshi R."/>
            <person name="Moran D.A.P."/>
            <person name="Shinohara A."/>
            <person name="Yoshida Y."/>
            <person name="Fujiwara M."/>
            <person name="Mori M."/>
            <person name="Tomita M."/>
            <person name="Arakawa K."/>
        </authorList>
    </citation>
    <scope>NUCLEOTIDE SEQUENCE [LARGE SCALE GENOMIC DNA]</scope>
</reference>
<organism evidence="1 2">
    <name type="scientific">Araneus ventricosus</name>
    <name type="common">Orbweaver spider</name>
    <name type="synonym">Epeira ventricosa</name>
    <dbReference type="NCBI Taxonomy" id="182803"/>
    <lineage>
        <taxon>Eukaryota</taxon>
        <taxon>Metazoa</taxon>
        <taxon>Ecdysozoa</taxon>
        <taxon>Arthropoda</taxon>
        <taxon>Chelicerata</taxon>
        <taxon>Arachnida</taxon>
        <taxon>Araneae</taxon>
        <taxon>Araneomorphae</taxon>
        <taxon>Entelegynae</taxon>
        <taxon>Araneoidea</taxon>
        <taxon>Araneidae</taxon>
        <taxon>Araneus</taxon>
    </lineage>
</organism>
<dbReference type="EMBL" id="BGPR01013024">
    <property type="protein sequence ID" value="GBN58922.1"/>
    <property type="molecule type" value="Genomic_DNA"/>
</dbReference>
<name>A0A4Y2Q6N9_ARAVE</name>
<proteinExistence type="predicted"/>
<dbReference type="Proteomes" id="UP000499080">
    <property type="component" value="Unassembled WGS sequence"/>
</dbReference>
<evidence type="ECO:0000313" key="1">
    <source>
        <dbReference type="EMBL" id="GBN58922.1"/>
    </source>
</evidence>
<evidence type="ECO:0000313" key="2">
    <source>
        <dbReference type="Proteomes" id="UP000499080"/>
    </source>
</evidence>
<comment type="caution">
    <text evidence="1">The sequence shown here is derived from an EMBL/GenBank/DDBJ whole genome shotgun (WGS) entry which is preliminary data.</text>
</comment>
<sequence length="122" mass="13792">MAQCHSHHSDILKRRTKQSSFLWKTSGVLILLETAKTRAALSLMKSTDTSNCSYVTRSKLLPLVWCGSLERGCQLRCRPRHLTVVQNRSVQNSRRVASKRDVNITKLALEVSSRLRSWAGPS</sequence>
<accession>A0A4Y2Q6N9</accession>